<dbReference type="AlphaFoldDB" id="F8PLP0"/>
<feature type="non-terminal residue" evidence="1">
    <location>
        <position position="1"/>
    </location>
</feature>
<evidence type="ECO:0000313" key="1">
    <source>
        <dbReference type="EMBL" id="EGO02522.1"/>
    </source>
</evidence>
<accession>F8PLP0</accession>
<sequence>LKLPDAWKIHPVFHATLLTPYKQTKVHGENYIRPPAEIINDQEEYKVEGL</sequence>
<organism evidence="2">
    <name type="scientific">Serpula lacrymans var. lacrymans (strain S7.3)</name>
    <name type="common">Dry rot fungus</name>
    <dbReference type="NCBI Taxonomy" id="936435"/>
    <lineage>
        <taxon>Eukaryota</taxon>
        <taxon>Fungi</taxon>
        <taxon>Dikarya</taxon>
        <taxon>Basidiomycota</taxon>
        <taxon>Agaricomycotina</taxon>
        <taxon>Agaricomycetes</taxon>
        <taxon>Agaricomycetidae</taxon>
        <taxon>Boletales</taxon>
        <taxon>Coniophorineae</taxon>
        <taxon>Serpulaceae</taxon>
        <taxon>Serpula</taxon>
    </lineage>
</organism>
<dbReference type="EMBL" id="GL945476">
    <property type="protein sequence ID" value="EGO02522.1"/>
    <property type="molecule type" value="Genomic_DNA"/>
</dbReference>
<reference evidence="2" key="1">
    <citation type="journal article" date="2011" name="Science">
        <title>The plant cell wall-decomposing machinery underlies the functional diversity of forest fungi.</title>
        <authorList>
            <person name="Eastwood D.C."/>
            <person name="Floudas D."/>
            <person name="Binder M."/>
            <person name="Majcherczyk A."/>
            <person name="Schneider P."/>
            <person name="Aerts A."/>
            <person name="Asiegbu F.O."/>
            <person name="Baker S.E."/>
            <person name="Barry K."/>
            <person name="Bendiksby M."/>
            <person name="Blumentritt M."/>
            <person name="Coutinho P.M."/>
            <person name="Cullen D."/>
            <person name="de Vries R.P."/>
            <person name="Gathman A."/>
            <person name="Goodell B."/>
            <person name="Henrissat B."/>
            <person name="Ihrmark K."/>
            <person name="Kauserud H."/>
            <person name="Kohler A."/>
            <person name="LaButti K."/>
            <person name="Lapidus A."/>
            <person name="Lavin J.L."/>
            <person name="Lee Y.-H."/>
            <person name="Lindquist E."/>
            <person name="Lilly W."/>
            <person name="Lucas S."/>
            <person name="Morin E."/>
            <person name="Murat C."/>
            <person name="Oguiza J.A."/>
            <person name="Park J."/>
            <person name="Pisabarro A.G."/>
            <person name="Riley R."/>
            <person name="Rosling A."/>
            <person name="Salamov A."/>
            <person name="Schmidt O."/>
            <person name="Schmutz J."/>
            <person name="Skrede I."/>
            <person name="Stenlid J."/>
            <person name="Wiebenga A."/>
            <person name="Xie X."/>
            <person name="Kuees U."/>
            <person name="Hibbett D.S."/>
            <person name="Hoffmeister D."/>
            <person name="Hoegberg N."/>
            <person name="Martin F."/>
            <person name="Grigoriev I.V."/>
            <person name="Watkinson S.C."/>
        </authorList>
    </citation>
    <scope>NUCLEOTIDE SEQUENCE [LARGE SCALE GENOMIC DNA]</scope>
    <source>
        <strain evidence="2">strain S7.3</strain>
    </source>
</reference>
<keyword evidence="2" id="KW-1185">Reference proteome</keyword>
<dbReference type="HOGENOM" id="CLU_210665_0_0_1"/>
<dbReference type="OMA" id="KAHGENF"/>
<protein>
    <submittedName>
        <fullName evidence="1">Uncharacterized protein</fullName>
    </submittedName>
</protein>
<proteinExistence type="predicted"/>
<dbReference type="OrthoDB" id="3218226at2759"/>
<name>F8PLP0_SERL3</name>
<evidence type="ECO:0000313" key="2">
    <source>
        <dbReference type="Proteomes" id="UP000008063"/>
    </source>
</evidence>
<dbReference type="Proteomes" id="UP000008063">
    <property type="component" value="Unassembled WGS sequence"/>
</dbReference>
<dbReference type="STRING" id="936435.F8PLP0"/>
<gene>
    <name evidence="1" type="ORF">SERLA73DRAFT_27791</name>
</gene>
<dbReference type="InParanoid" id="F8PLP0"/>
<feature type="non-terminal residue" evidence="1">
    <location>
        <position position="50"/>
    </location>
</feature>